<evidence type="ECO:0000313" key="2">
    <source>
        <dbReference type="EMBL" id="MBS9334903.1"/>
    </source>
</evidence>
<keyword evidence="1" id="KW-0812">Transmembrane</keyword>
<dbReference type="EMBL" id="JAAMFI010000001">
    <property type="protein sequence ID" value="MBS9334903.1"/>
    <property type="molecule type" value="Genomic_DNA"/>
</dbReference>
<evidence type="ECO:0000256" key="1">
    <source>
        <dbReference type="SAM" id="Phobius"/>
    </source>
</evidence>
<evidence type="ECO:0000313" key="3">
    <source>
        <dbReference type="Proteomes" id="UP001519418"/>
    </source>
</evidence>
<dbReference type="RefSeq" id="WP_213819496.1">
    <property type="nucleotide sequence ID" value="NZ_JAAMFI010000001.1"/>
</dbReference>
<sequence length="80" mass="8944">MNQILSIGNDASSRTIGTKLIMAGVLTVFIYLVIQGLMSYVSFIARNIKKLNWLNLLTTVFMSLIIIFVGYGFVRGWIAL</sequence>
<feature type="transmembrane region" description="Helical" evidence="1">
    <location>
        <begin position="20"/>
        <end position="41"/>
    </location>
</feature>
<comment type="caution">
    <text evidence="2">The sequence shown here is derived from an EMBL/GenBank/DDBJ whole genome shotgun (WGS) entry which is preliminary data.</text>
</comment>
<protein>
    <submittedName>
        <fullName evidence="2">Uncharacterized protein</fullName>
    </submittedName>
</protein>
<keyword evidence="1" id="KW-0472">Membrane</keyword>
<name>A0ABS5QP16_9LACO</name>
<reference evidence="2 3" key="1">
    <citation type="submission" date="2020-02" db="EMBL/GenBank/DDBJ databases">
        <title>Fructobacillus sp. isolated from paper mulberry of Taiwan.</title>
        <authorList>
            <person name="Lin S.-T."/>
        </authorList>
    </citation>
    <scope>NUCLEOTIDE SEQUENCE [LARGE SCALE GENOMIC DNA]</scope>
    <source>
        <strain evidence="2 3">M1-10</strain>
    </source>
</reference>
<gene>
    <name evidence="2" type="ORF">G6R27_02470</name>
</gene>
<keyword evidence="1" id="KW-1133">Transmembrane helix</keyword>
<organism evidence="2 3">
    <name type="scientific">Fructobacillus papyriferae</name>
    <dbReference type="NCBI Taxonomy" id="2713171"/>
    <lineage>
        <taxon>Bacteria</taxon>
        <taxon>Bacillati</taxon>
        <taxon>Bacillota</taxon>
        <taxon>Bacilli</taxon>
        <taxon>Lactobacillales</taxon>
        <taxon>Lactobacillaceae</taxon>
        <taxon>Fructobacillus</taxon>
    </lineage>
</organism>
<proteinExistence type="predicted"/>
<dbReference type="Proteomes" id="UP001519418">
    <property type="component" value="Unassembled WGS sequence"/>
</dbReference>
<accession>A0ABS5QP16</accession>
<keyword evidence="3" id="KW-1185">Reference proteome</keyword>
<feature type="transmembrane region" description="Helical" evidence="1">
    <location>
        <begin position="53"/>
        <end position="74"/>
    </location>
</feature>